<dbReference type="Proteomes" id="UP000183129">
    <property type="component" value="Unassembled WGS sequence"/>
</dbReference>
<name>A0A1I2IRE8_9SPHI</name>
<organism evidence="2 3">
    <name type="scientific">Pedobacter antarcticus</name>
    <dbReference type="NCBI Taxonomy" id="34086"/>
    <lineage>
        <taxon>Bacteria</taxon>
        <taxon>Pseudomonadati</taxon>
        <taxon>Bacteroidota</taxon>
        <taxon>Sphingobacteriia</taxon>
        <taxon>Sphingobacteriales</taxon>
        <taxon>Sphingobacteriaceae</taxon>
        <taxon>Pedobacter</taxon>
    </lineage>
</organism>
<proteinExistence type="predicted"/>
<protein>
    <recommendedName>
        <fullName evidence="1">DUF3846 domain-containing protein</fullName>
    </recommendedName>
</protein>
<dbReference type="Pfam" id="PF12957">
    <property type="entry name" value="DUF3846"/>
    <property type="match status" value="1"/>
</dbReference>
<evidence type="ECO:0000313" key="3">
    <source>
        <dbReference type="Proteomes" id="UP000183129"/>
    </source>
</evidence>
<evidence type="ECO:0000259" key="1">
    <source>
        <dbReference type="Pfam" id="PF12957"/>
    </source>
</evidence>
<dbReference type="InterPro" id="IPR024559">
    <property type="entry name" value="DUF3846"/>
</dbReference>
<evidence type="ECO:0000313" key="2">
    <source>
        <dbReference type="EMBL" id="SFF44218.1"/>
    </source>
</evidence>
<dbReference type="RefSeq" id="WP_074964099.1">
    <property type="nucleotide sequence ID" value="NZ_FONS01000014.1"/>
</dbReference>
<dbReference type="EMBL" id="FONS01000014">
    <property type="protein sequence ID" value="SFF44218.1"/>
    <property type="molecule type" value="Genomic_DNA"/>
</dbReference>
<accession>A0A1I2IRE8</accession>
<dbReference type="AlphaFoldDB" id="A0A1I2IRE8"/>
<gene>
    <name evidence="2" type="ORF">SAMN03003324_03900</name>
</gene>
<sequence>MKIRAFKIDSLNREIVELQIDPSLKVFNEVIGCRCVDVIRLDALGTDVIYIDDEGLYQVPEGAFSVRGLYGVFSGNGLVVGTFEGQDVDCTTTLDKLKKLIRFEDPHYRPEPALQFIVL</sequence>
<reference evidence="2 3" key="1">
    <citation type="submission" date="2016-10" db="EMBL/GenBank/DDBJ databases">
        <authorList>
            <person name="de Groot N.N."/>
        </authorList>
    </citation>
    <scope>NUCLEOTIDE SEQUENCE [LARGE SCALE GENOMIC DNA]</scope>
    <source>
        <strain evidence="2 3">ATCC 51969</strain>
    </source>
</reference>
<feature type="domain" description="DUF3846" evidence="1">
    <location>
        <begin position="5"/>
        <end position="96"/>
    </location>
</feature>